<feature type="chain" id="PRO_5003853307" evidence="1">
    <location>
        <begin position="24"/>
        <end position="225"/>
    </location>
</feature>
<protein>
    <submittedName>
        <fullName evidence="2">Uncharacterized protein</fullName>
    </submittedName>
</protein>
<organism evidence="2 3">
    <name type="scientific">Marssonina brunnea f. sp. multigermtubi (strain MB_m1)</name>
    <name type="common">Marssonina leaf spot fungus</name>
    <dbReference type="NCBI Taxonomy" id="1072389"/>
    <lineage>
        <taxon>Eukaryota</taxon>
        <taxon>Fungi</taxon>
        <taxon>Dikarya</taxon>
        <taxon>Ascomycota</taxon>
        <taxon>Pezizomycotina</taxon>
        <taxon>Leotiomycetes</taxon>
        <taxon>Helotiales</taxon>
        <taxon>Drepanopezizaceae</taxon>
        <taxon>Drepanopeziza</taxon>
    </lineage>
</organism>
<proteinExistence type="predicted"/>
<dbReference type="Pfam" id="PF19287">
    <property type="entry name" value="DUF5910"/>
    <property type="match status" value="1"/>
</dbReference>
<dbReference type="Proteomes" id="UP000006753">
    <property type="component" value="Unassembled WGS sequence"/>
</dbReference>
<evidence type="ECO:0000256" key="1">
    <source>
        <dbReference type="SAM" id="SignalP"/>
    </source>
</evidence>
<evidence type="ECO:0000313" key="3">
    <source>
        <dbReference type="Proteomes" id="UP000006753"/>
    </source>
</evidence>
<feature type="signal peptide" evidence="1">
    <location>
        <begin position="1"/>
        <end position="23"/>
    </location>
</feature>
<dbReference type="AlphaFoldDB" id="K1XZD7"/>
<dbReference type="InterPro" id="IPR045564">
    <property type="entry name" value="DUF5910"/>
</dbReference>
<accession>K1XZD7</accession>
<reference evidence="2 3" key="1">
    <citation type="journal article" date="2012" name="BMC Genomics">
        <title>Sequencing the genome of Marssonina brunnea reveals fungus-poplar co-evolution.</title>
        <authorList>
            <person name="Zhu S."/>
            <person name="Cao Y.-Z."/>
            <person name="Jiang C."/>
            <person name="Tan B.-Y."/>
            <person name="Wang Z."/>
            <person name="Feng S."/>
            <person name="Zhang L."/>
            <person name="Su X.-H."/>
            <person name="Brejova B."/>
            <person name="Vinar T."/>
            <person name="Xu M."/>
            <person name="Wang M.-X."/>
            <person name="Zhang S.-G."/>
            <person name="Huang M.-R."/>
            <person name="Wu R."/>
            <person name="Zhou Y."/>
        </authorList>
    </citation>
    <scope>NUCLEOTIDE SEQUENCE [LARGE SCALE GENOMIC DNA]</scope>
    <source>
        <strain evidence="2 3">MB_m1</strain>
    </source>
</reference>
<dbReference type="eggNOG" id="ENOG502SUI0">
    <property type="taxonomic scope" value="Eukaryota"/>
</dbReference>
<keyword evidence="1" id="KW-0732">Signal</keyword>
<keyword evidence="3" id="KW-1185">Reference proteome</keyword>
<gene>
    <name evidence="2" type="ORF">MBM_03916</name>
</gene>
<dbReference type="InParanoid" id="K1XZD7"/>
<dbReference type="HOGENOM" id="CLU_091777_0_0_1"/>
<evidence type="ECO:0000313" key="2">
    <source>
        <dbReference type="EMBL" id="EKD18144.1"/>
    </source>
</evidence>
<name>K1XZD7_MARBU</name>
<dbReference type="EMBL" id="JH921434">
    <property type="protein sequence ID" value="EKD18144.1"/>
    <property type="molecule type" value="Genomic_DNA"/>
</dbReference>
<sequence length="225" mass="26675">MLRSKSIFTILLTLSFLSEKAKAQGFWWWRQPTEQIIIGYAQLPEEQAKRINQSNKLYVDESPYLNRLGLGFYLINDPRVWLGKEGGWYCAIKANESKMRNIEKVYIPKSYEQKIWNRVEQVNLWGGTEEVIVDYIEFESKPKILQPEKALRFSLNWQMQMLIPTKVVDNGDLDLWGKCFRSENELKQFSYNIIDWESWNIKGDRGKPVYDPVFRFGKGGEVTWW</sequence>
<dbReference type="KEGG" id="mbe:MBM_03916"/>